<feature type="region of interest" description="Disordered" evidence="1">
    <location>
        <begin position="117"/>
        <end position="185"/>
    </location>
</feature>
<organism evidence="2 3">
    <name type="scientific">candidate division WOR-1 bacterium DG_54_3</name>
    <dbReference type="NCBI Taxonomy" id="1703775"/>
    <lineage>
        <taxon>Bacteria</taxon>
        <taxon>Bacillati</taxon>
        <taxon>Saganbacteria</taxon>
    </lineage>
</organism>
<protein>
    <submittedName>
        <fullName evidence="2">Uncharacterized protein</fullName>
    </submittedName>
</protein>
<evidence type="ECO:0000313" key="3">
    <source>
        <dbReference type="Proteomes" id="UP000051861"/>
    </source>
</evidence>
<comment type="caution">
    <text evidence="2">The sequence shown here is derived from an EMBL/GenBank/DDBJ whole genome shotgun (WGS) entry which is preliminary data.</text>
</comment>
<evidence type="ECO:0000313" key="2">
    <source>
        <dbReference type="EMBL" id="KPJ65096.1"/>
    </source>
</evidence>
<accession>A0A0S7XRR0</accession>
<dbReference type="Proteomes" id="UP000051861">
    <property type="component" value="Unassembled WGS sequence"/>
</dbReference>
<name>A0A0S7XRR0_UNCSA</name>
<feature type="compositionally biased region" description="Basic and acidic residues" evidence="1">
    <location>
        <begin position="141"/>
        <end position="159"/>
    </location>
</feature>
<proteinExistence type="predicted"/>
<reference evidence="2 3" key="1">
    <citation type="journal article" date="2015" name="Microbiome">
        <title>Genomic resolution of linkages in carbon, nitrogen, and sulfur cycling among widespread estuary sediment bacteria.</title>
        <authorList>
            <person name="Baker B.J."/>
            <person name="Lazar C.S."/>
            <person name="Teske A.P."/>
            <person name="Dick G.J."/>
        </authorList>
    </citation>
    <scope>NUCLEOTIDE SEQUENCE [LARGE SCALE GENOMIC DNA]</scope>
    <source>
        <strain evidence="2">DG_54_3</strain>
    </source>
</reference>
<dbReference type="AlphaFoldDB" id="A0A0S7XRR0"/>
<gene>
    <name evidence="2" type="ORF">AMJ44_11010</name>
</gene>
<dbReference type="EMBL" id="LIZX01000136">
    <property type="protein sequence ID" value="KPJ65096.1"/>
    <property type="molecule type" value="Genomic_DNA"/>
</dbReference>
<feature type="compositionally biased region" description="Basic and acidic residues" evidence="1">
    <location>
        <begin position="117"/>
        <end position="132"/>
    </location>
</feature>
<evidence type="ECO:0000256" key="1">
    <source>
        <dbReference type="SAM" id="MobiDB-lite"/>
    </source>
</evidence>
<sequence>MTTWEPRQSRATTWFKFYSESYLLGSTRSELTPEERSVWVDFLCLATINYGKIEVYSRDQLARQLLIERELLDRSIEKFLEFGKVKRRYSKREKKEIFSIVKWLHFQASYLTKRQKKSETYKKNNRSEKEENSDTNIEPTLQERKGQEITPKEITLKENTEDDSESLNSNSNKIKDNSPLPSIFKTSTRGEQTIKDQFLSVLKECKGYPFDKFKDSIFFDTTVKECPNINVIKQLAKKIEWWKKHPDALKANPRQKLQEWFKEDQKFQKRGGSQPVGVISKEMDDPDHRRWVRELAGLEKSRKKGKE</sequence>